<gene>
    <name evidence="8" type="ORF">RHGRI_037185</name>
</gene>
<dbReference type="InterPro" id="IPR006458">
    <property type="entry name" value="Ovate_C"/>
</dbReference>
<evidence type="ECO:0000256" key="2">
    <source>
        <dbReference type="ARBA" id="ARBA00022491"/>
    </source>
</evidence>
<evidence type="ECO:0000256" key="1">
    <source>
        <dbReference type="ARBA" id="ARBA00004123"/>
    </source>
</evidence>
<feature type="domain" description="OVATE" evidence="7">
    <location>
        <begin position="91"/>
        <end position="150"/>
    </location>
</feature>
<keyword evidence="4 6" id="KW-0804">Transcription</keyword>
<evidence type="ECO:0000259" key="7">
    <source>
        <dbReference type="PROSITE" id="PS51754"/>
    </source>
</evidence>
<evidence type="ECO:0000256" key="4">
    <source>
        <dbReference type="ARBA" id="ARBA00023163"/>
    </source>
</evidence>
<comment type="subcellular location">
    <subcellularLocation>
        <location evidence="1 6">Nucleus</location>
    </subcellularLocation>
</comment>
<accession>A0AAV6HQR3</accession>
<dbReference type="NCBIfam" id="TIGR01568">
    <property type="entry name" value="A_thal_3678"/>
    <property type="match status" value="1"/>
</dbReference>
<dbReference type="PANTHER" id="PTHR33057:SF114">
    <property type="entry name" value="TRANSCRIPTION REPRESSOR-RELATED"/>
    <property type="match status" value="1"/>
</dbReference>
<comment type="function">
    <text evidence="6">Transcriptional repressor that regulates multiple aspects of plant growth and development.</text>
</comment>
<dbReference type="GO" id="GO:0005634">
    <property type="term" value="C:nucleus"/>
    <property type="evidence" value="ECO:0007669"/>
    <property type="project" value="UniProtKB-SubCell"/>
</dbReference>
<dbReference type="InterPro" id="IPR038933">
    <property type="entry name" value="Ovate"/>
</dbReference>
<proteinExistence type="predicted"/>
<keyword evidence="9" id="KW-1185">Reference proteome</keyword>
<keyword evidence="3 6" id="KW-0805">Transcription regulation</keyword>
<dbReference type="GO" id="GO:0045892">
    <property type="term" value="P:negative regulation of DNA-templated transcription"/>
    <property type="evidence" value="ECO:0007669"/>
    <property type="project" value="UniProtKB-UniRule"/>
</dbReference>
<dbReference type="PANTHER" id="PTHR33057">
    <property type="entry name" value="TRANSCRIPTION REPRESSOR OFP7-RELATED"/>
    <property type="match status" value="1"/>
</dbReference>
<dbReference type="PROSITE" id="PS51754">
    <property type="entry name" value="OVATE"/>
    <property type="match status" value="1"/>
</dbReference>
<sequence length="205" mass="23535">MQGSRGLKKQRLQIKGCRALCCSCRLSVSSSSEESESSSSERFATISSLAHAMVQERLDQMIRERHDARQEERRRARGENSSTKFIVMLAMEKSSYDPREDFRESIVEMITANKIYEPNDLRRLLNCYVSMNSEEYRGTILEVFHEIYGCTFNGQDRTWLGLALHKYLQLCVPESVQPIVNEARILQGPTGISSMHAQRYGPPEF</sequence>
<keyword evidence="2 6" id="KW-0678">Repressor</keyword>
<dbReference type="AlphaFoldDB" id="A0AAV6HQR3"/>
<evidence type="ECO:0000313" key="9">
    <source>
        <dbReference type="Proteomes" id="UP000823749"/>
    </source>
</evidence>
<reference evidence="8 9" key="1">
    <citation type="submission" date="2020-08" db="EMBL/GenBank/DDBJ databases">
        <title>Plant Genome Project.</title>
        <authorList>
            <person name="Zhang R.-G."/>
        </authorList>
    </citation>
    <scope>NUCLEOTIDE SEQUENCE [LARGE SCALE GENOMIC DNA]</scope>
    <source>
        <strain evidence="8">WSP0</strain>
        <tissue evidence="8">Leaf</tissue>
    </source>
</reference>
<keyword evidence="5 6" id="KW-0539">Nucleus</keyword>
<evidence type="ECO:0000256" key="3">
    <source>
        <dbReference type="ARBA" id="ARBA00023015"/>
    </source>
</evidence>
<protein>
    <recommendedName>
        <fullName evidence="6">Transcription repressor</fullName>
    </recommendedName>
    <alternativeName>
        <fullName evidence="6">Ovate family protein</fullName>
    </alternativeName>
</protein>
<evidence type="ECO:0000313" key="8">
    <source>
        <dbReference type="EMBL" id="KAG5516379.1"/>
    </source>
</evidence>
<name>A0AAV6HQR3_9ERIC</name>
<dbReference type="Proteomes" id="UP000823749">
    <property type="component" value="Chromosome 13"/>
</dbReference>
<evidence type="ECO:0000256" key="6">
    <source>
        <dbReference type="RuleBase" id="RU367028"/>
    </source>
</evidence>
<comment type="caution">
    <text evidence="8">The sequence shown here is derived from an EMBL/GenBank/DDBJ whole genome shotgun (WGS) entry which is preliminary data.</text>
</comment>
<dbReference type="EMBL" id="JACTNZ010000013">
    <property type="protein sequence ID" value="KAG5516379.1"/>
    <property type="molecule type" value="Genomic_DNA"/>
</dbReference>
<dbReference type="Pfam" id="PF04844">
    <property type="entry name" value="Ovate"/>
    <property type="match status" value="1"/>
</dbReference>
<organism evidence="8 9">
    <name type="scientific">Rhododendron griersonianum</name>
    <dbReference type="NCBI Taxonomy" id="479676"/>
    <lineage>
        <taxon>Eukaryota</taxon>
        <taxon>Viridiplantae</taxon>
        <taxon>Streptophyta</taxon>
        <taxon>Embryophyta</taxon>
        <taxon>Tracheophyta</taxon>
        <taxon>Spermatophyta</taxon>
        <taxon>Magnoliopsida</taxon>
        <taxon>eudicotyledons</taxon>
        <taxon>Gunneridae</taxon>
        <taxon>Pentapetalae</taxon>
        <taxon>asterids</taxon>
        <taxon>Ericales</taxon>
        <taxon>Ericaceae</taxon>
        <taxon>Ericoideae</taxon>
        <taxon>Rhodoreae</taxon>
        <taxon>Rhododendron</taxon>
    </lineage>
</organism>
<evidence type="ECO:0000256" key="5">
    <source>
        <dbReference type="ARBA" id="ARBA00023242"/>
    </source>
</evidence>